<reference evidence="2" key="1">
    <citation type="submission" date="2021-06" db="EMBL/GenBank/DDBJ databases">
        <authorList>
            <person name="Kallberg Y."/>
            <person name="Tangrot J."/>
            <person name="Rosling A."/>
        </authorList>
    </citation>
    <scope>NUCLEOTIDE SEQUENCE</scope>
    <source>
        <strain evidence="2">MA453B</strain>
    </source>
</reference>
<protein>
    <submittedName>
        <fullName evidence="2">18880_t:CDS:1</fullName>
    </submittedName>
</protein>
<sequence length="58" mass="6570">MKFPVIEIPDSSIQFDIGSSENESVISSYEEEYNFITKTQPKKEKKSGNGGKRSAHYL</sequence>
<dbReference type="Proteomes" id="UP000789405">
    <property type="component" value="Unassembled WGS sequence"/>
</dbReference>
<evidence type="ECO:0000313" key="2">
    <source>
        <dbReference type="EMBL" id="CAG8785305.1"/>
    </source>
</evidence>
<accession>A0A9N9JJL6</accession>
<comment type="caution">
    <text evidence="2">The sequence shown here is derived from an EMBL/GenBank/DDBJ whole genome shotgun (WGS) entry which is preliminary data.</text>
</comment>
<feature type="region of interest" description="Disordered" evidence="1">
    <location>
        <begin position="38"/>
        <end position="58"/>
    </location>
</feature>
<keyword evidence="3" id="KW-1185">Reference proteome</keyword>
<dbReference type="EMBL" id="CAJVPY010023599">
    <property type="protein sequence ID" value="CAG8785305.1"/>
    <property type="molecule type" value="Genomic_DNA"/>
</dbReference>
<organism evidence="2 3">
    <name type="scientific">Dentiscutata erythropus</name>
    <dbReference type="NCBI Taxonomy" id="1348616"/>
    <lineage>
        <taxon>Eukaryota</taxon>
        <taxon>Fungi</taxon>
        <taxon>Fungi incertae sedis</taxon>
        <taxon>Mucoromycota</taxon>
        <taxon>Glomeromycotina</taxon>
        <taxon>Glomeromycetes</taxon>
        <taxon>Diversisporales</taxon>
        <taxon>Gigasporaceae</taxon>
        <taxon>Dentiscutata</taxon>
    </lineage>
</organism>
<gene>
    <name evidence="2" type="ORF">DERYTH_LOCUS20276</name>
</gene>
<name>A0A9N9JJL6_9GLOM</name>
<evidence type="ECO:0000313" key="3">
    <source>
        <dbReference type="Proteomes" id="UP000789405"/>
    </source>
</evidence>
<dbReference type="AlphaFoldDB" id="A0A9N9JJL6"/>
<proteinExistence type="predicted"/>
<evidence type="ECO:0000256" key="1">
    <source>
        <dbReference type="SAM" id="MobiDB-lite"/>
    </source>
</evidence>
<feature type="non-terminal residue" evidence="2">
    <location>
        <position position="1"/>
    </location>
</feature>